<name>A0A1B0C5E5_9MUSC</name>
<reference evidence="2" key="2">
    <citation type="submission" date="2020-05" db="UniProtKB">
        <authorList>
            <consortium name="EnsemblMetazoa"/>
        </authorList>
    </citation>
    <scope>IDENTIFICATION</scope>
    <source>
        <strain evidence="2">IAEA</strain>
    </source>
</reference>
<accession>A0A1B0C5E5</accession>
<evidence type="ECO:0000313" key="2">
    <source>
        <dbReference type="EnsemblMetazoa" id="GPPI049628-PA"/>
    </source>
</evidence>
<dbReference type="Proteomes" id="UP000092460">
    <property type="component" value="Unassembled WGS sequence"/>
</dbReference>
<reference evidence="3" key="1">
    <citation type="submission" date="2015-01" db="EMBL/GenBank/DDBJ databases">
        <authorList>
            <person name="Aksoy S."/>
            <person name="Warren W."/>
            <person name="Wilson R.K."/>
        </authorList>
    </citation>
    <scope>NUCLEOTIDE SEQUENCE [LARGE SCALE GENOMIC DNA]</scope>
    <source>
        <strain evidence="3">IAEA</strain>
    </source>
</reference>
<proteinExistence type="predicted"/>
<feature type="coiled-coil region" evidence="1">
    <location>
        <begin position="114"/>
        <end position="141"/>
    </location>
</feature>
<organism evidence="2 3">
    <name type="scientific">Glossina palpalis gambiensis</name>
    <dbReference type="NCBI Taxonomy" id="67801"/>
    <lineage>
        <taxon>Eukaryota</taxon>
        <taxon>Metazoa</taxon>
        <taxon>Ecdysozoa</taxon>
        <taxon>Arthropoda</taxon>
        <taxon>Hexapoda</taxon>
        <taxon>Insecta</taxon>
        <taxon>Pterygota</taxon>
        <taxon>Neoptera</taxon>
        <taxon>Endopterygota</taxon>
        <taxon>Diptera</taxon>
        <taxon>Brachycera</taxon>
        <taxon>Muscomorpha</taxon>
        <taxon>Hippoboscoidea</taxon>
        <taxon>Glossinidae</taxon>
        <taxon>Glossina</taxon>
    </lineage>
</organism>
<keyword evidence="3" id="KW-1185">Reference proteome</keyword>
<keyword evidence="1" id="KW-0175">Coiled coil</keyword>
<dbReference type="AlphaFoldDB" id="A0A1B0C5E5"/>
<dbReference type="EnsemblMetazoa" id="GPPI049628-RA">
    <property type="protein sequence ID" value="GPPI049628-PA"/>
    <property type="gene ID" value="GPPI049628"/>
</dbReference>
<dbReference type="VEuPathDB" id="VectorBase:GPPI049628"/>
<protein>
    <submittedName>
        <fullName evidence="2">Uncharacterized protein</fullName>
    </submittedName>
</protein>
<evidence type="ECO:0000313" key="3">
    <source>
        <dbReference type="Proteomes" id="UP000092460"/>
    </source>
</evidence>
<evidence type="ECO:0000256" key="1">
    <source>
        <dbReference type="SAM" id="Coils"/>
    </source>
</evidence>
<dbReference type="EMBL" id="JXJN01025950">
    <property type="status" value="NOT_ANNOTATED_CDS"/>
    <property type="molecule type" value="Genomic_DNA"/>
</dbReference>
<sequence>MAAMQNNILDVMHSVSEKPLQPSRLRLYLELYHSSSQLMAPVRVSFGEASCVGQASWDFGSGYVGETFKNRIHLSLSLVTRLDPGSIRTEFSIKCSPDVFMDADDTGGPSTSAHASLMNQLEGVKAEKEELRRRLAKYEGREVEPVADSVVPEMETLWEVEGKLSPLDKIVQLYFDEVFTNNQVLYSRANDAIIGCNYVDERKKNTRVASVLKDIEILLNRWLDLVKTLTFKIIHCKLTPNRFVTSGS</sequence>